<sequence>MEKQNRAQDYEEAKLQYDEEKAVLNEWELANSEFKPWDPTYLRLNWSLHWAEVMWKHAKREAAVVDETKGNTETSVLYY</sequence>
<evidence type="ECO:0000313" key="1">
    <source>
        <dbReference type="EMBL" id="KAF0739336.1"/>
    </source>
</evidence>
<proteinExistence type="predicted"/>
<protein>
    <submittedName>
        <fullName evidence="1">Uncharacterized protein</fullName>
    </submittedName>
</protein>
<evidence type="ECO:0000313" key="2">
    <source>
        <dbReference type="Proteomes" id="UP000481153"/>
    </source>
</evidence>
<dbReference type="AlphaFoldDB" id="A0A6G0XGG7"/>
<dbReference type="EMBL" id="VJMJ01000064">
    <property type="protein sequence ID" value="KAF0739336.1"/>
    <property type="molecule type" value="Genomic_DNA"/>
</dbReference>
<gene>
    <name evidence="1" type="ORF">Ae201684_004905</name>
</gene>
<accession>A0A6G0XGG7</accession>
<dbReference type="VEuPathDB" id="FungiDB:AeMF1_019759"/>
<comment type="caution">
    <text evidence="1">The sequence shown here is derived from an EMBL/GenBank/DDBJ whole genome shotgun (WGS) entry which is preliminary data.</text>
</comment>
<keyword evidence="2" id="KW-1185">Reference proteome</keyword>
<dbReference type="Proteomes" id="UP000481153">
    <property type="component" value="Unassembled WGS sequence"/>
</dbReference>
<name>A0A6G0XGG7_9STRA</name>
<organism evidence="1 2">
    <name type="scientific">Aphanomyces euteiches</name>
    <dbReference type="NCBI Taxonomy" id="100861"/>
    <lineage>
        <taxon>Eukaryota</taxon>
        <taxon>Sar</taxon>
        <taxon>Stramenopiles</taxon>
        <taxon>Oomycota</taxon>
        <taxon>Saprolegniomycetes</taxon>
        <taxon>Saprolegniales</taxon>
        <taxon>Verrucalvaceae</taxon>
        <taxon>Aphanomyces</taxon>
    </lineage>
</organism>
<reference evidence="1 2" key="1">
    <citation type="submission" date="2019-07" db="EMBL/GenBank/DDBJ databases">
        <title>Genomics analysis of Aphanomyces spp. identifies a new class of oomycete effector associated with host adaptation.</title>
        <authorList>
            <person name="Gaulin E."/>
        </authorList>
    </citation>
    <scope>NUCLEOTIDE SEQUENCE [LARGE SCALE GENOMIC DNA]</scope>
    <source>
        <strain evidence="1 2">ATCC 201684</strain>
    </source>
</reference>